<dbReference type="Proteomes" id="UP000887159">
    <property type="component" value="Unassembled WGS sequence"/>
</dbReference>
<gene>
    <name evidence="1" type="primary">NCL1_27407</name>
    <name evidence="1" type="ORF">TNCV_4842771</name>
</gene>
<evidence type="ECO:0000313" key="2">
    <source>
        <dbReference type="Proteomes" id="UP000887159"/>
    </source>
</evidence>
<keyword evidence="2" id="KW-1185">Reference proteome</keyword>
<sequence length="151" mass="17414">MSEGRFVLGTFFSERMQILNRSRQNDHLRVMLVLVHIDITPPHTSLPVFRRIGERTIPYSWRACKQLRYLCETALSSNGLFASMFDGLIASMFDGLVAFAVDRWRHNCGALRVRFISRPGHHCRKEGSFWVSSVPNENKYLTNHAKTIVFA</sequence>
<accession>A0A8X6WJH8</accession>
<dbReference type="EMBL" id="BMAU01021435">
    <property type="protein sequence ID" value="GFY35905.1"/>
    <property type="molecule type" value="Genomic_DNA"/>
</dbReference>
<evidence type="ECO:0000313" key="1">
    <source>
        <dbReference type="EMBL" id="GFY35905.1"/>
    </source>
</evidence>
<name>A0A8X6WJH8_TRICX</name>
<dbReference type="AlphaFoldDB" id="A0A8X6WJH8"/>
<protein>
    <submittedName>
        <fullName evidence="1">Uncharacterized protein</fullName>
    </submittedName>
</protein>
<proteinExistence type="predicted"/>
<reference evidence="1" key="1">
    <citation type="submission" date="2020-08" db="EMBL/GenBank/DDBJ databases">
        <title>Multicomponent nature underlies the extraordinary mechanical properties of spider dragline silk.</title>
        <authorList>
            <person name="Kono N."/>
            <person name="Nakamura H."/>
            <person name="Mori M."/>
            <person name="Yoshida Y."/>
            <person name="Ohtoshi R."/>
            <person name="Malay A.D."/>
            <person name="Moran D.A.P."/>
            <person name="Tomita M."/>
            <person name="Numata K."/>
            <person name="Arakawa K."/>
        </authorList>
    </citation>
    <scope>NUCLEOTIDE SEQUENCE</scope>
</reference>
<organism evidence="1 2">
    <name type="scientific">Trichonephila clavipes</name>
    <name type="common">Golden silk orbweaver</name>
    <name type="synonym">Nephila clavipes</name>
    <dbReference type="NCBI Taxonomy" id="2585209"/>
    <lineage>
        <taxon>Eukaryota</taxon>
        <taxon>Metazoa</taxon>
        <taxon>Ecdysozoa</taxon>
        <taxon>Arthropoda</taxon>
        <taxon>Chelicerata</taxon>
        <taxon>Arachnida</taxon>
        <taxon>Araneae</taxon>
        <taxon>Araneomorphae</taxon>
        <taxon>Entelegynae</taxon>
        <taxon>Araneoidea</taxon>
        <taxon>Nephilidae</taxon>
        <taxon>Trichonephila</taxon>
    </lineage>
</organism>
<comment type="caution">
    <text evidence="1">The sequence shown here is derived from an EMBL/GenBank/DDBJ whole genome shotgun (WGS) entry which is preliminary data.</text>
</comment>